<dbReference type="Proteomes" id="UP000799764">
    <property type="component" value="Unassembled WGS sequence"/>
</dbReference>
<keyword evidence="2" id="KW-1185">Reference proteome</keyword>
<accession>A0A9P4PJX0</accession>
<dbReference type="OrthoDB" id="3799928at2759"/>
<sequence>MEYLAIAEQIQRLGDKTVDDRPRQLIRAVRQAWHALEAHDGDEALAHHLIRLLGDLEDFKLASMVLPALRSEAESPGNGLQRMVLGRVAEQRQALSRITGRTQGDFDQPFYVEEKSILQESEMYRLGLLLFESNVLTGLEAQELRRWLDECPLRACDEKNHTRASSEGFFGARDAKLRTLREADVHRLRLILFTGRTLTFLERETVLQWLEVCPLRV</sequence>
<dbReference type="EMBL" id="MU001501">
    <property type="protein sequence ID" value="KAF2444543.1"/>
    <property type="molecule type" value="Genomic_DNA"/>
</dbReference>
<dbReference type="AlphaFoldDB" id="A0A9P4PJX0"/>
<name>A0A9P4PJX0_9PLEO</name>
<reference evidence="1" key="1">
    <citation type="journal article" date="2020" name="Stud. Mycol.">
        <title>101 Dothideomycetes genomes: a test case for predicting lifestyles and emergence of pathogens.</title>
        <authorList>
            <person name="Haridas S."/>
            <person name="Albert R."/>
            <person name="Binder M."/>
            <person name="Bloem J."/>
            <person name="Labutti K."/>
            <person name="Salamov A."/>
            <person name="Andreopoulos B."/>
            <person name="Baker S."/>
            <person name="Barry K."/>
            <person name="Bills G."/>
            <person name="Bluhm B."/>
            <person name="Cannon C."/>
            <person name="Castanera R."/>
            <person name="Culley D."/>
            <person name="Daum C."/>
            <person name="Ezra D."/>
            <person name="Gonzalez J."/>
            <person name="Henrissat B."/>
            <person name="Kuo A."/>
            <person name="Liang C."/>
            <person name="Lipzen A."/>
            <person name="Lutzoni F."/>
            <person name="Magnuson J."/>
            <person name="Mondo S."/>
            <person name="Nolan M."/>
            <person name="Ohm R."/>
            <person name="Pangilinan J."/>
            <person name="Park H.-J."/>
            <person name="Ramirez L."/>
            <person name="Alfaro M."/>
            <person name="Sun H."/>
            <person name="Tritt A."/>
            <person name="Yoshinaga Y."/>
            <person name="Zwiers L.-H."/>
            <person name="Turgeon B."/>
            <person name="Goodwin S."/>
            <person name="Spatafora J."/>
            <person name="Crous P."/>
            <person name="Grigoriev I."/>
        </authorList>
    </citation>
    <scope>NUCLEOTIDE SEQUENCE</scope>
    <source>
        <strain evidence="1">CBS 690.94</strain>
    </source>
</reference>
<evidence type="ECO:0000313" key="1">
    <source>
        <dbReference type="EMBL" id="KAF2444543.1"/>
    </source>
</evidence>
<evidence type="ECO:0000313" key="2">
    <source>
        <dbReference type="Proteomes" id="UP000799764"/>
    </source>
</evidence>
<organism evidence="1 2">
    <name type="scientific">Karstenula rhodostoma CBS 690.94</name>
    <dbReference type="NCBI Taxonomy" id="1392251"/>
    <lineage>
        <taxon>Eukaryota</taxon>
        <taxon>Fungi</taxon>
        <taxon>Dikarya</taxon>
        <taxon>Ascomycota</taxon>
        <taxon>Pezizomycotina</taxon>
        <taxon>Dothideomycetes</taxon>
        <taxon>Pleosporomycetidae</taxon>
        <taxon>Pleosporales</taxon>
        <taxon>Massarineae</taxon>
        <taxon>Didymosphaeriaceae</taxon>
        <taxon>Karstenula</taxon>
    </lineage>
</organism>
<protein>
    <submittedName>
        <fullName evidence="1">Uncharacterized protein</fullName>
    </submittedName>
</protein>
<gene>
    <name evidence="1" type="ORF">P171DRAFT_485987</name>
</gene>
<comment type="caution">
    <text evidence="1">The sequence shown here is derived from an EMBL/GenBank/DDBJ whole genome shotgun (WGS) entry which is preliminary data.</text>
</comment>
<proteinExistence type="predicted"/>